<proteinExistence type="predicted"/>
<sequence length="1089" mass="122762">MYFLTIGMGFPKLFLVLVILPYLYCESLDDDEFNNVNTSIQLISRFSQDLIHGSILFSQHSLIDDIILISVSLKNFGNSLQWSWQIKEFPVDYTILNDRCSDKNLGNKLLNFDDTFGELTLENHTRLQFSISKSILELTGPLGIWYRSLLLKDNAGNTICSTIMAKDDSELRVAEAKFQTRFFGNIYIVWVGISSSLMDAIIFTNLEDRKSLKTELTTNNWKIFSTDVLESILDKSKLNCDALQILYDPESNGLGDLGARLGPVQIGKKSLIRDTNLATFDIEYENRALYMVLFDSERADNILDCAQINLKKSITLKGFVNVTNIKLELTLWQKSKFEITNVYSKVDSIQNDITLRLHEMPLIPKTFKTPLILNNNCLGVGNIFNPTGKLFPAEVERQTQDKYAIGDLSGKYNYDSSSWDTYLPLFGSNSVIHRSLVLYINKEILTCTTLLPFTDPHSQTKVAYLTAEAIFRYPLVGRIIFRQPIDIGATETVIIIESLVHADGTTLKDSDDHRWSINVQPPGKDFYNWMDRCKSAGPIYDPHKVVKNNMTYLCSKSLKYCSVGDLSSRLNSLSIAGNKLNAIGVSRHMFVDEYMSLFGINSIIGKSLVIYGDHGPQARGDRLACSKIEKVWHRKAVVKDWYSDTDTNSVSGKIELFQLSEYDPVDFEINLQGIQGGYDYYVYSNPVDGGLDLPCESSNLYEIWDPWNNKETGGLRYGDWSLKFGSISGARTVSAIGNDTHAQLFGQLVFLGRSVMIHGMPPKKRLMCSTIERGYAPSEAREIRAMASFHNPNGFLYGYIRMTQLVYNDGSKSDTVIEVNLHYPGLYNKNMTKNHKWAIYVNPVGIDATVKDHGTRCTAAGYIWNPYYTQLADPLNVKLYEDECGPDQPLRCYVGDISGRLGNIDIGSHSMVFSDPNLPLEGDISAIGRSVIVFSKNGYEKLGCANIEYDKDIIKYVNVRKTTKYETTHFFEAVRNAMGVPDWMITVDSRKTKILHNGACIQYLVHFKGALANELESDFSKLLAIGQLPAQTLKISGYYPTNVKLKIPYQGCPVYNKKLASSISSAGKWITSNFLVIIALITFNFFLWG</sequence>
<keyword evidence="4" id="KW-1185">Reference proteome</keyword>
<evidence type="ECO:0000313" key="4">
    <source>
        <dbReference type="Proteomes" id="UP000475862"/>
    </source>
</evidence>
<keyword evidence="2" id="KW-0732">Signal</keyword>
<comment type="caution">
    <text evidence="3">The sequence shown here is derived from an EMBL/GenBank/DDBJ whole genome shotgun (WGS) entry which is preliminary data.</text>
</comment>
<evidence type="ECO:0000313" key="3">
    <source>
        <dbReference type="EMBL" id="KAE9541133.1"/>
    </source>
</evidence>
<keyword evidence="1" id="KW-1133">Transmembrane helix</keyword>
<organism evidence="3 4">
    <name type="scientific">Aphis glycines</name>
    <name type="common">Soybean aphid</name>
    <dbReference type="NCBI Taxonomy" id="307491"/>
    <lineage>
        <taxon>Eukaryota</taxon>
        <taxon>Metazoa</taxon>
        <taxon>Ecdysozoa</taxon>
        <taxon>Arthropoda</taxon>
        <taxon>Hexapoda</taxon>
        <taxon>Insecta</taxon>
        <taxon>Pterygota</taxon>
        <taxon>Neoptera</taxon>
        <taxon>Paraneoptera</taxon>
        <taxon>Hemiptera</taxon>
        <taxon>Sternorrhyncha</taxon>
        <taxon>Aphidomorpha</taxon>
        <taxon>Aphidoidea</taxon>
        <taxon>Aphididae</taxon>
        <taxon>Aphidini</taxon>
        <taxon>Aphis</taxon>
        <taxon>Aphis</taxon>
    </lineage>
</organism>
<dbReference type="PANTHER" id="PTHR20910">
    <property type="entry name" value="AGAP001623-PA"/>
    <property type="match status" value="1"/>
</dbReference>
<name>A0A6G0U089_APHGL</name>
<dbReference type="OrthoDB" id="159229at2759"/>
<dbReference type="InterPro" id="IPR036423">
    <property type="entry name" value="SOD-like_Cu/Zn_dom_sf"/>
</dbReference>
<evidence type="ECO:0000256" key="2">
    <source>
        <dbReference type="SAM" id="SignalP"/>
    </source>
</evidence>
<dbReference type="GO" id="GO:0046872">
    <property type="term" value="F:metal ion binding"/>
    <property type="evidence" value="ECO:0007669"/>
    <property type="project" value="InterPro"/>
</dbReference>
<feature type="chain" id="PRO_5026222967" evidence="2">
    <location>
        <begin position="26"/>
        <end position="1089"/>
    </location>
</feature>
<feature type="signal peptide" evidence="2">
    <location>
        <begin position="1"/>
        <end position="25"/>
    </location>
</feature>
<protein>
    <submittedName>
        <fullName evidence="3">Uncharacterized protein</fullName>
    </submittedName>
</protein>
<dbReference type="PANTHER" id="PTHR20910:SF1">
    <property type="entry name" value="SUPEROXIDE DISMUTASE COPPER_ZINC BINDING DOMAIN-CONTAINING PROTEIN"/>
    <property type="match status" value="1"/>
</dbReference>
<keyword evidence="1" id="KW-0812">Transmembrane</keyword>
<accession>A0A6G0U089</accession>
<evidence type="ECO:0000256" key="1">
    <source>
        <dbReference type="SAM" id="Phobius"/>
    </source>
</evidence>
<keyword evidence="1" id="KW-0472">Membrane</keyword>
<dbReference type="AlphaFoldDB" id="A0A6G0U089"/>
<dbReference type="GO" id="GO:0006801">
    <property type="term" value="P:superoxide metabolic process"/>
    <property type="evidence" value="ECO:0007669"/>
    <property type="project" value="InterPro"/>
</dbReference>
<feature type="transmembrane region" description="Helical" evidence="1">
    <location>
        <begin position="1069"/>
        <end position="1088"/>
    </location>
</feature>
<reference evidence="3 4" key="1">
    <citation type="submission" date="2019-08" db="EMBL/GenBank/DDBJ databases">
        <title>The genome of the soybean aphid Biotype 1, its phylome, world population structure and adaptation to the North American continent.</title>
        <authorList>
            <person name="Giordano R."/>
            <person name="Donthu R.K."/>
            <person name="Hernandez A.G."/>
            <person name="Wright C.L."/>
            <person name="Zimin A.V."/>
        </authorList>
    </citation>
    <scope>NUCLEOTIDE SEQUENCE [LARGE SCALE GENOMIC DNA]</scope>
    <source>
        <tissue evidence="3">Whole aphids</tissue>
    </source>
</reference>
<dbReference type="InterPro" id="IPR053257">
    <property type="entry name" value="Cu-only_SOD"/>
</dbReference>
<dbReference type="SUPFAM" id="SSF49329">
    <property type="entry name" value="Cu,Zn superoxide dismutase-like"/>
    <property type="match status" value="4"/>
</dbReference>
<dbReference type="Proteomes" id="UP000475862">
    <property type="component" value="Unassembled WGS sequence"/>
</dbReference>
<gene>
    <name evidence="3" type="ORF">AGLY_004378</name>
</gene>
<dbReference type="EMBL" id="VYZN01000013">
    <property type="protein sequence ID" value="KAE9541133.1"/>
    <property type="molecule type" value="Genomic_DNA"/>
</dbReference>
<dbReference type="Gene3D" id="2.60.40.200">
    <property type="entry name" value="Superoxide dismutase, copper/zinc binding domain"/>
    <property type="match status" value="4"/>
</dbReference>